<dbReference type="Gene3D" id="3.40.50.1240">
    <property type="entry name" value="Phosphoglycerate mutase-like"/>
    <property type="match status" value="1"/>
</dbReference>
<dbReference type="EMBL" id="JAQMWT010000129">
    <property type="protein sequence ID" value="KAJ8609839.1"/>
    <property type="molecule type" value="Genomic_DNA"/>
</dbReference>
<dbReference type="AlphaFoldDB" id="A0AAD7ULV5"/>
<sequence length="245" mass="27112">MAERTVYLIRHAESRYNAGAKAYSLAALLRECDHGLSSRGLEQCLALRSSIERWRASRDRDAVAIAKAEPLASPLRRALQTAHLALGASRVVALPDGREPCAAPVFARDSVGTARSLIEAELRREVGSRVDVDTRAIDLEEWWTVAESTASVDRRLRRLLLDLHARAAAAPCVYVGHSRAIREIFRRFAQEPDYADFHANLVANCAVLKLRVGVAHNDDPVILGANFLFGTTFQPPRPDLLAWAR</sequence>
<evidence type="ECO:0000313" key="1">
    <source>
        <dbReference type="EMBL" id="KAJ8609839.1"/>
    </source>
</evidence>
<dbReference type="InterPro" id="IPR013078">
    <property type="entry name" value="His_Pase_superF_clade-1"/>
</dbReference>
<dbReference type="SMART" id="SM00855">
    <property type="entry name" value="PGAM"/>
    <property type="match status" value="1"/>
</dbReference>
<dbReference type="GO" id="GO:0016791">
    <property type="term" value="F:phosphatase activity"/>
    <property type="evidence" value="ECO:0007669"/>
    <property type="project" value="TreeGrafter"/>
</dbReference>
<dbReference type="CDD" id="cd07067">
    <property type="entry name" value="HP_PGM_like"/>
    <property type="match status" value="1"/>
</dbReference>
<dbReference type="SUPFAM" id="SSF53254">
    <property type="entry name" value="Phosphoglycerate mutase-like"/>
    <property type="match status" value="1"/>
</dbReference>
<name>A0AAD7ULV5_9STRA</name>
<evidence type="ECO:0000313" key="2">
    <source>
        <dbReference type="Proteomes" id="UP001230188"/>
    </source>
</evidence>
<dbReference type="Pfam" id="PF00300">
    <property type="entry name" value="His_Phos_1"/>
    <property type="match status" value="1"/>
</dbReference>
<reference evidence="1" key="1">
    <citation type="submission" date="2023-01" db="EMBL/GenBank/DDBJ databases">
        <title>Metagenome sequencing of chrysophaentin producing Chrysophaeum taylorii.</title>
        <authorList>
            <person name="Davison J."/>
            <person name="Bewley C."/>
        </authorList>
    </citation>
    <scope>NUCLEOTIDE SEQUENCE</scope>
    <source>
        <strain evidence="1">NIES-1699</strain>
    </source>
</reference>
<dbReference type="GO" id="GO:0005737">
    <property type="term" value="C:cytoplasm"/>
    <property type="evidence" value="ECO:0007669"/>
    <property type="project" value="TreeGrafter"/>
</dbReference>
<organism evidence="1 2">
    <name type="scientific">Chrysophaeum taylorii</name>
    <dbReference type="NCBI Taxonomy" id="2483200"/>
    <lineage>
        <taxon>Eukaryota</taxon>
        <taxon>Sar</taxon>
        <taxon>Stramenopiles</taxon>
        <taxon>Ochrophyta</taxon>
        <taxon>Pelagophyceae</taxon>
        <taxon>Pelagomonadales</taxon>
        <taxon>Pelagomonadaceae</taxon>
        <taxon>Chrysophaeum</taxon>
    </lineage>
</organism>
<dbReference type="InterPro" id="IPR050275">
    <property type="entry name" value="PGM_Phosphatase"/>
</dbReference>
<dbReference type="InterPro" id="IPR029033">
    <property type="entry name" value="His_PPase_superfam"/>
</dbReference>
<dbReference type="PANTHER" id="PTHR48100:SF1">
    <property type="entry name" value="HISTIDINE PHOSPHATASE FAMILY PROTEIN-RELATED"/>
    <property type="match status" value="1"/>
</dbReference>
<proteinExistence type="predicted"/>
<dbReference type="PANTHER" id="PTHR48100">
    <property type="entry name" value="BROAD-SPECIFICITY PHOSPHATASE YOR283W-RELATED"/>
    <property type="match status" value="1"/>
</dbReference>
<gene>
    <name evidence="1" type="ORF">CTAYLR_008126</name>
</gene>
<dbReference type="Proteomes" id="UP001230188">
    <property type="component" value="Unassembled WGS sequence"/>
</dbReference>
<protein>
    <submittedName>
        <fullName evidence="1">Uncharacterized protein</fullName>
    </submittedName>
</protein>
<keyword evidence="2" id="KW-1185">Reference proteome</keyword>
<comment type="caution">
    <text evidence="1">The sequence shown here is derived from an EMBL/GenBank/DDBJ whole genome shotgun (WGS) entry which is preliminary data.</text>
</comment>
<accession>A0AAD7ULV5</accession>